<gene>
    <name evidence="1" type="ORF">H2200_005542</name>
</gene>
<name>A0AA38XC65_9EURO</name>
<dbReference type="AlphaFoldDB" id="A0AA38XC65"/>
<proteinExistence type="predicted"/>
<reference evidence="1" key="1">
    <citation type="submission" date="2022-10" db="EMBL/GenBank/DDBJ databases">
        <title>Culturing micro-colonial fungi from biological soil crusts in the Mojave desert and describing Neophaeococcomyces mojavensis, and introducing the new genera and species Taxawa tesnikishii.</title>
        <authorList>
            <person name="Kurbessoian T."/>
            <person name="Stajich J.E."/>
        </authorList>
    </citation>
    <scope>NUCLEOTIDE SEQUENCE</scope>
    <source>
        <strain evidence="1">TK_41</strain>
    </source>
</reference>
<dbReference type="EMBL" id="JAPDRK010000007">
    <property type="protein sequence ID" value="KAJ9610765.1"/>
    <property type="molecule type" value="Genomic_DNA"/>
</dbReference>
<keyword evidence="2" id="KW-1185">Reference proteome</keyword>
<protein>
    <submittedName>
        <fullName evidence="1">Uncharacterized protein</fullName>
    </submittedName>
</protein>
<accession>A0AA38XC65</accession>
<evidence type="ECO:0000313" key="1">
    <source>
        <dbReference type="EMBL" id="KAJ9610765.1"/>
    </source>
</evidence>
<sequence length="633" mass="69048">MAGRTSQEQDWSSLLKASHSFTTEQLQHFNAAGVDPYLVQFAQVLGSHFTIPQQGLRNLANAFSSLPQAEFYGQRMGIGFSDRHIAKVLAESDGGFAFLSIIGCLGEYVSEDLVVAVILKLVRVLASAGLPEGFEPSDFQWKRLVHLCHGVLATSPFGPLITKDVKGTEATDEHVGSSQIVKALLDMNTAASRKSTNVSLDHAGADALFFAAVAEYLFDLEVVVLDADGKDEAGRDATNAQCVIRSGQPLPDEDPFDLSTLGTALPDISDSRGSGHVWKARTPADFPRIKSPVTGGRVTWNNLFRCCFGQTFTDIEPALIADFTGGAASLLASSLQYGNTKSQEFFLPHASTVRGLSGFGLVETVTSWFPELRKMAPQMGKAARQPFQPARDRMDEVSRILESRCKCGVCGNASASSTEFCSHSVVEVIMELGLYIARAVVIPNLYPKRSGVLAFYERLHAGRMLYRSQEAPATEAFMQGFIAAFPTPRNMIETMCMLFTGSVPMNTKESTLAITHEGITVSLTAWASKSGVPDPENEHVLIRQRAGVNVSSGTSHLYGRICNQAYWVPAFKAVESNDQAPPLTFSESIEMLRTKPKELKQIVKPRMGGLMFSYIRVDKHEEDQATKLGWVVI</sequence>
<comment type="caution">
    <text evidence="1">The sequence shown here is derived from an EMBL/GenBank/DDBJ whole genome shotgun (WGS) entry which is preliminary data.</text>
</comment>
<evidence type="ECO:0000313" key="2">
    <source>
        <dbReference type="Proteomes" id="UP001172673"/>
    </source>
</evidence>
<organism evidence="1 2">
    <name type="scientific">Cladophialophora chaetospira</name>
    <dbReference type="NCBI Taxonomy" id="386627"/>
    <lineage>
        <taxon>Eukaryota</taxon>
        <taxon>Fungi</taxon>
        <taxon>Dikarya</taxon>
        <taxon>Ascomycota</taxon>
        <taxon>Pezizomycotina</taxon>
        <taxon>Eurotiomycetes</taxon>
        <taxon>Chaetothyriomycetidae</taxon>
        <taxon>Chaetothyriales</taxon>
        <taxon>Herpotrichiellaceae</taxon>
        <taxon>Cladophialophora</taxon>
    </lineage>
</organism>
<dbReference type="Proteomes" id="UP001172673">
    <property type="component" value="Unassembled WGS sequence"/>
</dbReference>